<gene>
    <name evidence="3" type="ORF">PTTW11_00337</name>
</gene>
<evidence type="ECO:0000313" key="3">
    <source>
        <dbReference type="EMBL" id="CAE6996406.1"/>
    </source>
</evidence>
<feature type="transmembrane region" description="Helical" evidence="2">
    <location>
        <begin position="84"/>
        <end position="103"/>
    </location>
</feature>
<accession>A0A6S6VBM3</accession>
<keyword evidence="2" id="KW-0472">Membrane</keyword>
<proteinExistence type="predicted"/>
<keyword evidence="2" id="KW-0812">Transmembrane</keyword>
<name>A0A6S6VBM3_9PLEO</name>
<organism evidence="3 4">
    <name type="scientific">Pyrenophora teres f. teres</name>
    <dbReference type="NCBI Taxonomy" id="97479"/>
    <lineage>
        <taxon>Eukaryota</taxon>
        <taxon>Fungi</taxon>
        <taxon>Dikarya</taxon>
        <taxon>Ascomycota</taxon>
        <taxon>Pezizomycotina</taxon>
        <taxon>Dothideomycetes</taxon>
        <taxon>Pleosporomycetidae</taxon>
        <taxon>Pleosporales</taxon>
        <taxon>Pleosporineae</taxon>
        <taxon>Pleosporaceae</taxon>
        <taxon>Pyrenophora</taxon>
    </lineage>
</organism>
<evidence type="ECO:0000256" key="1">
    <source>
        <dbReference type="SAM" id="MobiDB-lite"/>
    </source>
</evidence>
<dbReference type="Proteomes" id="UP000472372">
    <property type="component" value="Chromosome 1"/>
</dbReference>
<reference evidence="3" key="1">
    <citation type="submission" date="2021-02" db="EMBL/GenBank/DDBJ databases">
        <authorList>
            <person name="Syme A R."/>
            <person name="Syme A R."/>
            <person name="Moolhuijzen P."/>
        </authorList>
    </citation>
    <scope>NUCLEOTIDE SEQUENCE</scope>
    <source>
        <strain evidence="3">W1-1</strain>
    </source>
</reference>
<feature type="region of interest" description="Disordered" evidence="1">
    <location>
        <begin position="145"/>
        <end position="182"/>
    </location>
</feature>
<feature type="compositionally biased region" description="Basic residues" evidence="1">
    <location>
        <begin position="158"/>
        <end position="172"/>
    </location>
</feature>
<dbReference type="EMBL" id="HG992977">
    <property type="protein sequence ID" value="CAE6996406.1"/>
    <property type="molecule type" value="Genomic_DNA"/>
</dbReference>
<evidence type="ECO:0000256" key="2">
    <source>
        <dbReference type="SAM" id="Phobius"/>
    </source>
</evidence>
<keyword evidence="2" id="KW-1133">Transmembrane helix</keyword>
<dbReference type="AlphaFoldDB" id="A0A6S6VBM3"/>
<sequence>MVPKRSRLTNNDTTSRQVYSQGNMSVHVAYFLTKRSVVCGGEHREFRIVKSLIILLAFAKVATLFEIALPIAKTLIHHLRSVPGYWVWGLIFAAIPLHANVTASRHVTHFTFLESQQRKPELLKKTGCDWTVKEAEGKRTLLHNREHQLGSGVARQPGQKRKKKQKNAHTHSNKTIVTRGSGPSLPRLNNYVPLAVHARISTKFKPSATGTQALGTGQSPLKGYWRQSRHHIVSRKKGSNLDSRLYFVAAVMAAGWDRPRPYAIQLRSRRSLTSIGIRNHRDALAVYFRWVRQRYYISQDNTEHELVLPAAASVAATCDIADGHDSHDPAATVGIQFDTDRLNVELLGISASPDDEVPYPSELDILG</sequence>
<evidence type="ECO:0000313" key="4">
    <source>
        <dbReference type="Proteomes" id="UP000472372"/>
    </source>
</evidence>
<feature type="transmembrane region" description="Helical" evidence="2">
    <location>
        <begin position="52"/>
        <end position="72"/>
    </location>
</feature>
<protein>
    <submittedName>
        <fullName evidence="3">Uncharacterized protein</fullName>
    </submittedName>
</protein>